<feature type="domain" description="POTRA" evidence="10">
    <location>
        <begin position="35"/>
        <end position="109"/>
    </location>
</feature>
<evidence type="ECO:0000256" key="1">
    <source>
        <dbReference type="ARBA" id="ARBA00004442"/>
    </source>
</evidence>
<evidence type="ECO:0000256" key="2">
    <source>
        <dbReference type="ARBA" id="ARBA00009055"/>
    </source>
</evidence>
<dbReference type="EMBL" id="CP036282">
    <property type="protein sequence ID" value="QDL56210.1"/>
    <property type="molecule type" value="Genomic_DNA"/>
</dbReference>
<evidence type="ECO:0000259" key="10">
    <source>
        <dbReference type="PROSITE" id="PS51779"/>
    </source>
</evidence>
<dbReference type="Pfam" id="PF08479">
    <property type="entry name" value="POTRA_2"/>
    <property type="match status" value="1"/>
</dbReference>
<keyword evidence="6" id="KW-0653">Protein transport</keyword>
<keyword evidence="5" id="KW-0812">Transmembrane</keyword>
<comment type="similarity">
    <text evidence="2">Belongs to the TPS (TC 1.B.20) family.</text>
</comment>
<dbReference type="GO" id="GO:0008320">
    <property type="term" value="F:protein transmembrane transporter activity"/>
    <property type="evidence" value="ECO:0007669"/>
    <property type="project" value="TreeGrafter"/>
</dbReference>
<feature type="chain" id="PRO_5021760635" evidence="9">
    <location>
        <begin position="32"/>
        <end position="537"/>
    </location>
</feature>
<dbReference type="Proteomes" id="UP000317365">
    <property type="component" value="Chromosome"/>
</dbReference>
<dbReference type="AlphaFoldDB" id="A0A515EU59"/>
<dbReference type="PANTHER" id="PTHR34597">
    <property type="entry name" value="SLR1661 PROTEIN"/>
    <property type="match status" value="1"/>
</dbReference>
<dbReference type="RefSeq" id="WP_142813634.1">
    <property type="nucleotide sequence ID" value="NZ_CP036282.1"/>
</dbReference>
<dbReference type="GO" id="GO:0009279">
    <property type="term" value="C:cell outer membrane"/>
    <property type="evidence" value="ECO:0007669"/>
    <property type="project" value="UniProtKB-SubCell"/>
</dbReference>
<keyword evidence="9" id="KW-0732">Signal</keyword>
<keyword evidence="7" id="KW-0472">Membrane</keyword>
<keyword evidence="8" id="KW-0998">Cell outer membrane</keyword>
<evidence type="ECO:0000256" key="8">
    <source>
        <dbReference type="ARBA" id="ARBA00023237"/>
    </source>
</evidence>
<name>A0A515EU59_9BURK</name>
<evidence type="ECO:0000313" key="12">
    <source>
        <dbReference type="Proteomes" id="UP000317365"/>
    </source>
</evidence>
<evidence type="ECO:0000256" key="5">
    <source>
        <dbReference type="ARBA" id="ARBA00022692"/>
    </source>
</evidence>
<dbReference type="InterPro" id="IPR005565">
    <property type="entry name" value="Hemolysn_activator_HlyB_C"/>
</dbReference>
<dbReference type="Gene3D" id="3.10.20.310">
    <property type="entry name" value="membrane protein fhac"/>
    <property type="match status" value="1"/>
</dbReference>
<feature type="signal peptide" evidence="9">
    <location>
        <begin position="1"/>
        <end position="31"/>
    </location>
</feature>
<dbReference type="Pfam" id="PF03865">
    <property type="entry name" value="ShlB"/>
    <property type="match status" value="1"/>
</dbReference>
<dbReference type="PANTHER" id="PTHR34597:SF6">
    <property type="entry name" value="BLR6126 PROTEIN"/>
    <property type="match status" value="1"/>
</dbReference>
<reference evidence="12" key="2">
    <citation type="journal article" date="2020" name="Int. J. Syst. Evol. Microbiol.">
        <title>Genomic insights into a novel species Rhodoferax aquaticus sp. nov., isolated from freshwater.</title>
        <authorList>
            <person name="Li T."/>
            <person name="Zhuo Y."/>
            <person name="Jin C.Z."/>
            <person name="Wu X."/>
            <person name="Ko S.R."/>
            <person name="Jin F.J."/>
            <person name="Ahn C.Y."/>
            <person name="Oh H.M."/>
            <person name="Lee H.G."/>
            <person name="Jin L."/>
        </authorList>
    </citation>
    <scope>NUCLEOTIDE SEQUENCE [LARGE SCALE GENOMIC DNA]</scope>
    <source>
        <strain evidence="12">Gr-4</strain>
    </source>
</reference>
<evidence type="ECO:0000256" key="7">
    <source>
        <dbReference type="ARBA" id="ARBA00023136"/>
    </source>
</evidence>
<dbReference type="InterPro" id="IPR013686">
    <property type="entry name" value="Polypept-transport_assoc_ShlB"/>
</dbReference>
<dbReference type="KEGG" id="rhg:EXZ61_19735"/>
<sequence>MDVKLVGFRRALVGACQGLAILGGMVSMAQAQPVAQVRAYSVVDNTLLPQASIDAVLASRTGTLSFADIQKSAQLLQEAYRQAGYGAVVVQIPEQNLSAGVVKLEVVEGRLSYVNVTGLNVLGKDNILRSLPALQLKATPQLHALDRELLMANESPAKFTRVVFQPGEKRGEIEALAIVEEHMPLKWQTSLDNTGNDATGRYRLALSYQNPNVADTDSVLSVRATTSPTDSSQVGLMSASLRVPLYDYKTFLEWSAMVSNTKNSPNTTPAGELRFSGEGASMGVRAIWMVPTLGEYKQQAAVGVESRRSKNSCSLGSFGAAGCGTAAASVDVFPLTLGYGVQKPNVWLGAVQWVQSLPLDPAGSDDAHFAAVRPGAKSDYGYLKANGQGVVGLTERWSLAWRVEGQASAQVLVSAEQFGAGGASSVRGYQERALFGDSGAAASLELRTPVASWLDAKDTAPNLTVAVFADAAQVSNQRGTACTTGRTQCDIWSVGTGLSWRPTAQSNLRADVGRAGLALGDTAVGNWYLHFTMNHSF</sequence>
<comment type="subcellular location">
    <subcellularLocation>
        <location evidence="1">Cell outer membrane</location>
    </subcellularLocation>
</comment>
<keyword evidence="4" id="KW-1134">Transmembrane beta strand</keyword>
<evidence type="ECO:0000313" key="11">
    <source>
        <dbReference type="EMBL" id="QDL56210.1"/>
    </source>
</evidence>
<evidence type="ECO:0000256" key="6">
    <source>
        <dbReference type="ARBA" id="ARBA00022927"/>
    </source>
</evidence>
<evidence type="ECO:0000256" key="9">
    <source>
        <dbReference type="SAM" id="SignalP"/>
    </source>
</evidence>
<accession>A0A515EU59</accession>
<dbReference type="InterPro" id="IPR034746">
    <property type="entry name" value="POTRA"/>
</dbReference>
<evidence type="ECO:0000256" key="3">
    <source>
        <dbReference type="ARBA" id="ARBA00022448"/>
    </source>
</evidence>
<dbReference type="InterPro" id="IPR051544">
    <property type="entry name" value="TPS_OM_transporter"/>
</dbReference>
<evidence type="ECO:0000256" key="4">
    <source>
        <dbReference type="ARBA" id="ARBA00022452"/>
    </source>
</evidence>
<protein>
    <submittedName>
        <fullName evidence="11">ShlB/FhaC/HecB family hemolysin secretion/activation protein</fullName>
    </submittedName>
</protein>
<dbReference type="GO" id="GO:0098046">
    <property type="term" value="C:type V protein secretion system complex"/>
    <property type="evidence" value="ECO:0007669"/>
    <property type="project" value="TreeGrafter"/>
</dbReference>
<dbReference type="GO" id="GO:0046819">
    <property type="term" value="P:protein secretion by the type V secretion system"/>
    <property type="evidence" value="ECO:0007669"/>
    <property type="project" value="TreeGrafter"/>
</dbReference>
<dbReference type="PROSITE" id="PS51779">
    <property type="entry name" value="POTRA"/>
    <property type="match status" value="1"/>
</dbReference>
<organism evidence="11 12">
    <name type="scientific">Rhodoferax aquaticus</name>
    <dbReference type="NCBI Taxonomy" id="2527691"/>
    <lineage>
        <taxon>Bacteria</taxon>
        <taxon>Pseudomonadati</taxon>
        <taxon>Pseudomonadota</taxon>
        <taxon>Betaproteobacteria</taxon>
        <taxon>Burkholderiales</taxon>
        <taxon>Comamonadaceae</taxon>
        <taxon>Rhodoferax</taxon>
    </lineage>
</organism>
<gene>
    <name evidence="11" type="ORF">EXZ61_19735</name>
</gene>
<keyword evidence="12" id="KW-1185">Reference proteome</keyword>
<reference evidence="12" key="1">
    <citation type="submission" date="2019-02" db="EMBL/GenBank/DDBJ databases">
        <title>Complete genome sequence of Rhodoferax sp. Gr-4.</title>
        <authorList>
            <person name="Jin L."/>
        </authorList>
    </citation>
    <scope>NUCLEOTIDE SEQUENCE [LARGE SCALE GENOMIC DNA]</scope>
    <source>
        <strain evidence="12">Gr-4</strain>
    </source>
</reference>
<proteinExistence type="inferred from homology"/>
<keyword evidence="3" id="KW-0813">Transport</keyword>
<dbReference type="Gene3D" id="2.40.160.50">
    <property type="entry name" value="membrane protein fhac: a member of the omp85/tpsb transporter family"/>
    <property type="match status" value="1"/>
</dbReference>